<sequence>MNNAIETHVHLFRHCQRPVVVQTHGPDTAHSIAWCKASLACSHPENRRPDIVQADTTFNAPAGPTVNTPNSPTFDAPAGPAAEETEITQDSCDIDVILYNILGKLALRHYTASTEQIFEENVQYRMRHADFWVRNSAEASSRTFVDLVLFDILERYQEEFAARHLCLIGEHPLSAQSLSDQRVSGIAHYVLGYEPPVRTLPRSFEIFAIIVEAKKESLGPRLGQIVAMISDGIFWRFLRLDGKILRVSDVFNAVSNYGHRHVYLYIDRIIRASIESSPHTSYSKNFPATQELWRERVEANIFKAFASTSQQTQNRLSGERPAAGGPPDFEEYEIQRSGPDVTLIPKGPPTQG</sequence>
<dbReference type="OrthoDB" id="2103397at2759"/>
<evidence type="ECO:0000313" key="2">
    <source>
        <dbReference type="EMBL" id="PGH21518.1"/>
    </source>
</evidence>
<accession>A0A2B7YKZ9</accession>
<evidence type="ECO:0000256" key="1">
    <source>
        <dbReference type="SAM" id="MobiDB-lite"/>
    </source>
</evidence>
<evidence type="ECO:0000313" key="3">
    <source>
        <dbReference type="Proteomes" id="UP000224634"/>
    </source>
</evidence>
<protein>
    <submittedName>
        <fullName evidence="2">Uncharacterized protein</fullName>
    </submittedName>
</protein>
<dbReference type="AlphaFoldDB" id="A0A2B7YKZ9"/>
<reference evidence="2 3" key="1">
    <citation type="submission" date="2017-10" db="EMBL/GenBank/DDBJ databases">
        <title>Comparative genomics in systemic dimorphic fungi from Ajellomycetaceae.</title>
        <authorList>
            <person name="Munoz J.F."/>
            <person name="Mcewen J.G."/>
            <person name="Clay O.K."/>
            <person name="Cuomo C.A."/>
        </authorList>
    </citation>
    <scope>NUCLEOTIDE SEQUENCE [LARGE SCALE GENOMIC DNA]</scope>
    <source>
        <strain evidence="2 3">UAMH7299</strain>
    </source>
</reference>
<dbReference type="STRING" id="1447883.A0A2B7YKZ9"/>
<proteinExistence type="predicted"/>
<organism evidence="2 3">
    <name type="scientific">Polytolypa hystricis (strain UAMH7299)</name>
    <dbReference type="NCBI Taxonomy" id="1447883"/>
    <lineage>
        <taxon>Eukaryota</taxon>
        <taxon>Fungi</taxon>
        <taxon>Dikarya</taxon>
        <taxon>Ascomycota</taxon>
        <taxon>Pezizomycotina</taxon>
        <taxon>Eurotiomycetes</taxon>
        <taxon>Eurotiomycetidae</taxon>
        <taxon>Onygenales</taxon>
        <taxon>Onygenales incertae sedis</taxon>
        <taxon>Polytolypa</taxon>
    </lineage>
</organism>
<name>A0A2B7YKZ9_POLH7</name>
<dbReference type="Proteomes" id="UP000224634">
    <property type="component" value="Unassembled WGS sequence"/>
</dbReference>
<feature type="region of interest" description="Disordered" evidence="1">
    <location>
        <begin position="310"/>
        <end position="352"/>
    </location>
</feature>
<comment type="caution">
    <text evidence="2">The sequence shown here is derived from an EMBL/GenBank/DDBJ whole genome shotgun (WGS) entry which is preliminary data.</text>
</comment>
<keyword evidence="3" id="KW-1185">Reference proteome</keyword>
<dbReference type="EMBL" id="PDNA01000034">
    <property type="protein sequence ID" value="PGH21518.1"/>
    <property type="molecule type" value="Genomic_DNA"/>
</dbReference>
<gene>
    <name evidence="2" type="ORF">AJ80_03186</name>
</gene>